<dbReference type="Gene3D" id="3.30.1240.10">
    <property type="match status" value="1"/>
</dbReference>
<evidence type="ECO:0000313" key="2">
    <source>
        <dbReference type="EMBL" id="RDY33016.1"/>
    </source>
</evidence>
<dbReference type="AlphaFoldDB" id="A0A255I922"/>
<sequence length="269" mass="30832">MKEKNKKGNYLFISDLDGTLLNKNHELEPEAVKSLNDMMKKGLKFTYITSRDHRSSREIMKHIEFTLPVAICGGAAIVDFRTGRIIRDWNINYEVVRIVISFLQLYNFEVSLVTNEKGKVNHYKIAGSSDIVKIDKLKSERIISIAFKDKPERIKNVYESFMKQNGKMMKASVFQDADNTSGAIIEIISSHASKGLAAEKIVNMYQELKEHRVVAFGNDMNDFDLLKYAKIGVGVGNLPKELQRYADIQLEYSQGLSVIKLIENYFYER</sequence>
<proteinExistence type="predicted"/>
<protein>
    <submittedName>
        <fullName evidence="1">Cof subfamily protein (Haloacid dehalogenase superfamily)/HAD superfamily hydrolase (TIGR01484 family)</fullName>
    </submittedName>
    <submittedName>
        <fullName evidence="2">HAD-IIB family hydrolase</fullName>
    </submittedName>
</protein>
<dbReference type="InterPro" id="IPR023214">
    <property type="entry name" value="HAD_sf"/>
</dbReference>
<accession>A0A255I922</accession>
<evidence type="ECO:0000313" key="3">
    <source>
        <dbReference type="Proteomes" id="UP000216411"/>
    </source>
</evidence>
<dbReference type="GO" id="GO:0000287">
    <property type="term" value="F:magnesium ion binding"/>
    <property type="evidence" value="ECO:0007669"/>
    <property type="project" value="TreeGrafter"/>
</dbReference>
<dbReference type="EMBL" id="QICS01000001">
    <property type="protein sequence ID" value="PXV95935.1"/>
    <property type="molecule type" value="Genomic_DNA"/>
</dbReference>
<evidence type="ECO:0000313" key="1">
    <source>
        <dbReference type="EMBL" id="PXV95935.1"/>
    </source>
</evidence>
<comment type="caution">
    <text evidence="2">The sequence shown here is derived from an EMBL/GenBank/DDBJ whole genome shotgun (WGS) entry which is preliminary data.</text>
</comment>
<dbReference type="PANTHER" id="PTHR10000">
    <property type="entry name" value="PHOSPHOSERINE PHOSPHATASE"/>
    <property type="match status" value="1"/>
</dbReference>
<dbReference type="OrthoDB" id="9781413at2"/>
<keyword evidence="2" id="KW-0378">Hydrolase</keyword>
<dbReference type="SUPFAM" id="SSF56784">
    <property type="entry name" value="HAD-like"/>
    <property type="match status" value="1"/>
</dbReference>
<organism evidence="2 3">
    <name type="scientific">Lachnotalea glycerini</name>
    <dbReference type="NCBI Taxonomy" id="1763509"/>
    <lineage>
        <taxon>Bacteria</taxon>
        <taxon>Bacillati</taxon>
        <taxon>Bacillota</taxon>
        <taxon>Clostridia</taxon>
        <taxon>Lachnospirales</taxon>
        <taxon>Lachnospiraceae</taxon>
        <taxon>Lachnotalea</taxon>
    </lineage>
</organism>
<dbReference type="PROSITE" id="PS01228">
    <property type="entry name" value="COF_1"/>
    <property type="match status" value="1"/>
</dbReference>
<dbReference type="RefSeq" id="WP_094378749.1">
    <property type="nucleotide sequence ID" value="NZ_NOKA02000001.1"/>
</dbReference>
<dbReference type="PANTHER" id="PTHR10000:SF8">
    <property type="entry name" value="HAD SUPERFAMILY HYDROLASE-LIKE, TYPE 3"/>
    <property type="match status" value="1"/>
</dbReference>
<dbReference type="GO" id="GO:0005829">
    <property type="term" value="C:cytosol"/>
    <property type="evidence" value="ECO:0007669"/>
    <property type="project" value="TreeGrafter"/>
</dbReference>
<dbReference type="Proteomes" id="UP000247523">
    <property type="component" value="Unassembled WGS sequence"/>
</dbReference>
<dbReference type="Proteomes" id="UP000216411">
    <property type="component" value="Unassembled WGS sequence"/>
</dbReference>
<dbReference type="EMBL" id="NOKA02000001">
    <property type="protein sequence ID" value="RDY33016.1"/>
    <property type="molecule type" value="Genomic_DNA"/>
</dbReference>
<name>A0A255I922_9FIRM</name>
<evidence type="ECO:0000313" key="4">
    <source>
        <dbReference type="Proteomes" id="UP000247523"/>
    </source>
</evidence>
<dbReference type="NCBIfam" id="TIGR01484">
    <property type="entry name" value="HAD-SF-IIB"/>
    <property type="match status" value="1"/>
</dbReference>
<dbReference type="InterPro" id="IPR036412">
    <property type="entry name" value="HAD-like_sf"/>
</dbReference>
<dbReference type="Gene3D" id="3.40.50.1000">
    <property type="entry name" value="HAD superfamily/HAD-like"/>
    <property type="match status" value="1"/>
</dbReference>
<reference evidence="2" key="3">
    <citation type="submission" date="2018-07" db="EMBL/GenBank/DDBJ databases">
        <authorList>
            <person name="Quirk P.G."/>
            <person name="Krulwich T.A."/>
        </authorList>
    </citation>
    <scope>NUCLEOTIDE SEQUENCE</scope>
    <source>
        <strain evidence="2">CCRI-19302</strain>
    </source>
</reference>
<keyword evidence="3" id="KW-1185">Reference proteome</keyword>
<reference evidence="1 4" key="2">
    <citation type="submission" date="2018-05" db="EMBL/GenBank/DDBJ databases">
        <title>Genomic Encyclopedia of Type Strains, Phase IV (KMG-IV): sequencing the most valuable type-strain genomes for metagenomic binning, comparative biology and taxonomic classification.</title>
        <authorList>
            <person name="Goeker M."/>
        </authorList>
    </citation>
    <scope>NUCLEOTIDE SEQUENCE [LARGE SCALE GENOMIC DNA]</scope>
    <source>
        <strain evidence="1 4">DSM 28816</strain>
    </source>
</reference>
<gene>
    <name evidence="1" type="ORF">C8E03_101566</name>
    <name evidence="2" type="ORF">CG710_000345</name>
</gene>
<reference evidence="2 3" key="1">
    <citation type="journal article" date="2017" name="Genome Announc.">
        <title>Draft Genome Sequence of a Sporulating and Motile Strain of Lachnotalea glycerini Isolated from Water in Quebec City, Canada.</title>
        <authorList>
            <person name="Maheux A.F."/>
            <person name="Boudreau D.K."/>
            <person name="Berube E."/>
            <person name="Boissinot M."/>
            <person name="Raymond F."/>
            <person name="Brodeur S."/>
            <person name="Corbeil J."/>
            <person name="Isabel S."/>
            <person name="Omar R.F."/>
            <person name="Bergeron M.G."/>
        </authorList>
    </citation>
    <scope>NUCLEOTIDE SEQUENCE [LARGE SCALE GENOMIC DNA]</scope>
    <source>
        <strain evidence="2 3">CCRI-19302</strain>
    </source>
</reference>
<dbReference type="Pfam" id="PF08282">
    <property type="entry name" value="Hydrolase_3"/>
    <property type="match status" value="1"/>
</dbReference>
<dbReference type="InterPro" id="IPR006379">
    <property type="entry name" value="HAD-SF_hydro_IIB"/>
</dbReference>
<dbReference type="GO" id="GO:0016791">
    <property type="term" value="F:phosphatase activity"/>
    <property type="evidence" value="ECO:0007669"/>
    <property type="project" value="TreeGrafter"/>
</dbReference>